<proteinExistence type="predicted"/>
<evidence type="ECO:0000313" key="7">
    <source>
        <dbReference type="Proteomes" id="UP000515728"/>
    </source>
</evidence>
<organism evidence="6 7">
    <name type="scientific">Pseudonocardia petroleophila</name>
    <dbReference type="NCBI Taxonomy" id="37331"/>
    <lineage>
        <taxon>Bacteria</taxon>
        <taxon>Bacillati</taxon>
        <taxon>Actinomycetota</taxon>
        <taxon>Actinomycetes</taxon>
        <taxon>Pseudonocardiales</taxon>
        <taxon>Pseudonocardiaceae</taxon>
        <taxon>Pseudonocardia</taxon>
    </lineage>
</organism>
<dbReference type="InterPro" id="IPR036388">
    <property type="entry name" value="WH-like_DNA-bd_sf"/>
</dbReference>
<dbReference type="PANTHER" id="PTHR44688:SF16">
    <property type="entry name" value="DNA-BINDING TRANSCRIPTIONAL ACTIVATOR DEVR_DOSR"/>
    <property type="match status" value="1"/>
</dbReference>
<dbReference type="GO" id="GO:0006355">
    <property type="term" value="P:regulation of DNA-templated transcription"/>
    <property type="evidence" value="ECO:0007669"/>
    <property type="project" value="InterPro"/>
</dbReference>
<dbReference type="Pfam" id="PF00196">
    <property type="entry name" value="GerE"/>
    <property type="match status" value="1"/>
</dbReference>
<dbReference type="PROSITE" id="PS50043">
    <property type="entry name" value="HTH_LUXR_2"/>
    <property type="match status" value="1"/>
</dbReference>
<dbReference type="GO" id="GO:0003677">
    <property type="term" value="F:DNA binding"/>
    <property type="evidence" value="ECO:0007669"/>
    <property type="project" value="UniProtKB-KW"/>
</dbReference>
<evidence type="ECO:0000256" key="4">
    <source>
        <dbReference type="SAM" id="MobiDB-lite"/>
    </source>
</evidence>
<dbReference type="SUPFAM" id="SSF46894">
    <property type="entry name" value="C-terminal effector domain of the bipartite response regulators"/>
    <property type="match status" value="1"/>
</dbReference>
<keyword evidence="1" id="KW-0805">Transcription regulation</keyword>
<dbReference type="Proteomes" id="UP000515728">
    <property type="component" value="Chromosome"/>
</dbReference>
<dbReference type="KEGG" id="ppel:H6H00_08250"/>
<feature type="region of interest" description="Disordered" evidence="4">
    <location>
        <begin position="256"/>
        <end position="280"/>
    </location>
</feature>
<dbReference type="EMBL" id="CP060131">
    <property type="protein sequence ID" value="QNG53893.1"/>
    <property type="molecule type" value="Genomic_DNA"/>
</dbReference>
<accession>A0A7G7MM82</accession>
<evidence type="ECO:0000313" key="6">
    <source>
        <dbReference type="EMBL" id="QNG53893.1"/>
    </source>
</evidence>
<name>A0A7G7MM82_9PSEU</name>
<sequence>MPRHTTPAATLTVADYARAFRLVDRCVDAASVESLREELLEGLGSVYGIVDSAFFCATTFTSTAADPDPVLNGRTAAIIDEYRERWWRSDVMFVADSLAGIRRCGVSALSRLDPQHLSGPARSYVTDFLLREGVRFVCALDLDLADGRRGVVGLFSERPEHLDDGDLAGLELVVRQISAVSRRLPLRDRPTTALDGLTPRLREIALLVGEGCTNAAIARRTFLSVDTVKKYVTQALARTGCRNRTELALLCRTSTARTPVDPPGCPGTDLPAARHAPSAR</sequence>
<dbReference type="Gene3D" id="1.10.10.10">
    <property type="entry name" value="Winged helix-like DNA-binding domain superfamily/Winged helix DNA-binding domain"/>
    <property type="match status" value="1"/>
</dbReference>
<dbReference type="InterPro" id="IPR000792">
    <property type="entry name" value="Tscrpt_reg_LuxR_C"/>
</dbReference>
<evidence type="ECO:0000256" key="2">
    <source>
        <dbReference type="ARBA" id="ARBA00023125"/>
    </source>
</evidence>
<evidence type="ECO:0000256" key="1">
    <source>
        <dbReference type="ARBA" id="ARBA00023015"/>
    </source>
</evidence>
<dbReference type="InterPro" id="IPR016032">
    <property type="entry name" value="Sig_transdc_resp-reg_C-effctor"/>
</dbReference>
<dbReference type="PANTHER" id="PTHR44688">
    <property type="entry name" value="DNA-BINDING TRANSCRIPTIONAL ACTIVATOR DEVR_DOSR"/>
    <property type="match status" value="1"/>
</dbReference>
<evidence type="ECO:0000259" key="5">
    <source>
        <dbReference type="PROSITE" id="PS50043"/>
    </source>
</evidence>
<keyword evidence="2" id="KW-0238">DNA-binding</keyword>
<dbReference type="AlphaFoldDB" id="A0A7G7MM82"/>
<feature type="domain" description="HTH luxR-type" evidence="5">
    <location>
        <begin position="190"/>
        <end position="255"/>
    </location>
</feature>
<keyword evidence="7" id="KW-1185">Reference proteome</keyword>
<dbReference type="SMART" id="SM00421">
    <property type="entry name" value="HTH_LUXR"/>
    <property type="match status" value="1"/>
</dbReference>
<gene>
    <name evidence="6" type="ORF">H6H00_08250</name>
</gene>
<dbReference type="RefSeq" id="WP_185720718.1">
    <property type="nucleotide sequence ID" value="NZ_BAAAWI010000001.1"/>
</dbReference>
<keyword evidence="3" id="KW-0804">Transcription</keyword>
<protein>
    <submittedName>
        <fullName evidence="6">Response regulator transcription factor</fullName>
    </submittedName>
</protein>
<dbReference type="CDD" id="cd06170">
    <property type="entry name" value="LuxR_C_like"/>
    <property type="match status" value="1"/>
</dbReference>
<evidence type="ECO:0000256" key="3">
    <source>
        <dbReference type="ARBA" id="ARBA00023163"/>
    </source>
</evidence>
<reference evidence="6 7" key="1">
    <citation type="submission" date="2020-08" db="EMBL/GenBank/DDBJ databases">
        <authorList>
            <person name="Mo P."/>
        </authorList>
    </citation>
    <scope>NUCLEOTIDE SEQUENCE [LARGE SCALE GENOMIC DNA]</scope>
    <source>
        <strain evidence="6 7">CGMCC 4.1532</strain>
    </source>
</reference>